<keyword evidence="1" id="KW-0812">Transmembrane</keyword>
<keyword evidence="3" id="KW-1185">Reference proteome</keyword>
<proteinExistence type="inferred from homology"/>
<dbReference type="EMBL" id="JAHKRT010000004">
    <property type="protein sequence ID" value="MBU3078146.1"/>
    <property type="molecule type" value="Genomic_DNA"/>
</dbReference>
<comment type="similarity">
    <text evidence="1">Belongs to the SURF1 family.</text>
</comment>
<dbReference type="PROSITE" id="PS50895">
    <property type="entry name" value="SURF1"/>
    <property type="match status" value="1"/>
</dbReference>
<sequence length="181" mass="19908">MIALGVWQLHRRQWKEGLLASWSAARTMPPVAWPTVPPADDSLIYRRADGFCLAVTGFSARAGEDRRGNPGWRHLAACRTGAEGPGMLVDIGWSRTPDAPPRWIGGKVSGIIGRDRDRRILLVADQAAPGLAPSAYPDPNEEPNNHLTYAVQWFSFAAIALIIYVIALIQRWKREDAGKTG</sequence>
<accession>A0ABS6BJZ6</accession>
<keyword evidence="1" id="KW-1133">Transmembrane helix</keyword>
<comment type="caution">
    <text evidence="2">The sequence shown here is derived from an EMBL/GenBank/DDBJ whole genome shotgun (WGS) entry which is preliminary data.</text>
</comment>
<comment type="subcellular location">
    <subcellularLocation>
        <location evidence="1">Cell membrane</location>
        <topology evidence="1">Multi-pass membrane protein</topology>
    </subcellularLocation>
</comment>
<protein>
    <recommendedName>
        <fullName evidence="1">SURF1-like protein</fullName>
    </recommendedName>
</protein>
<gene>
    <name evidence="2" type="ORF">KOF26_09730</name>
</gene>
<dbReference type="InterPro" id="IPR002994">
    <property type="entry name" value="Surf1/Shy1"/>
</dbReference>
<reference evidence="2 3" key="1">
    <citation type="submission" date="2021-06" db="EMBL/GenBank/DDBJ databases">
        <title>Sphingomonas sp. XMGL2, whole genome shotgun sequencing project.</title>
        <authorList>
            <person name="Zhao G."/>
            <person name="Shen L."/>
        </authorList>
    </citation>
    <scope>NUCLEOTIDE SEQUENCE [LARGE SCALE GENOMIC DNA]</scope>
    <source>
        <strain evidence="2 3">XMGL2</strain>
    </source>
</reference>
<dbReference type="Proteomes" id="UP000776276">
    <property type="component" value="Unassembled WGS sequence"/>
</dbReference>
<evidence type="ECO:0000313" key="2">
    <source>
        <dbReference type="EMBL" id="MBU3078146.1"/>
    </source>
</evidence>
<evidence type="ECO:0000256" key="1">
    <source>
        <dbReference type="RuleBase" id="RU363076"/>
    </source>
</evidence>
<name>A0ABS6BJZ6_9SPHN</name>
<keyword evidence="1" id="KW-1003">Cell membrane</keyword>
<evidence type="ECO:0000313" key="3">
    <source>
        <dbReference type="Proteomes" id="UP000776276"/>
    </source>
</evidence>
<keyword evidence="1" id="KW-0472">Membrane</keyword>
<feature type="transmembrane region" description="Helical" evidence="1">
    <location>
        <begin position="149"/>
        <end position="169"/>
    </location>
</feature>
<organism evidence="2 3">
    <name type="scientific">Sphingomonas quercus</name>
    <dbReference type="NCBI Taxonomy" id="2842451"/>
    <lineage>
        <taxon>Bacteria</taxon>
        <taxon>Pseudomonadati</taxon>
        <taxon>Pseudomonadota</taxon>
        <taxon>Alphaproteobacteria</taxon>
        <taxon>Sphingomonadales</taxon>
        <taxon>Sphingomonadaceae</taxon>
        <taxon>Sphingomonas</taxon>
    </lineage>
</organism>
<comment type="caution">
    <text evidence="1">Lacks conserved residue(s) required for the propagation of feature annotation.</text>
</comment>
<dbReference type="Pfam" id="PF02104">
    <property type="entry name" value="SURF1"/>
    <property type="match status" value="1"/>
</dbReference>
<dbReference type="CDD" id="cd06662">
    <property type="entry name" value="SURF1"/>
    <property type="match status" value="1"/>
</dbReference>